<evidence type="ECO:0000256" key="1">
    <source>
        <dbReference type="SAM" id="Phobius"/>
    </source>
</evidence>
<reference evidence="2 3" key="1">
    <citation type="submission" date="2016-03" db="EMBL/GenBank/DDBJ databases">
        <title>Comparative genomics of the ectomycorrhizal sister species Rhizopogon vinicolor and Rhizopogon vesiculosus (Basidiomycota: Boletales) reveals a divergence of the mating type B locus.</title>
        <authorList>
            <person name="Mujic A.B."/>
            <person name="Kuo A."/>
            <person name="Tritt A."/>
            <person name="Lipzen A."/>
            <person name="Chen C."/>
            <person name="Johnson J."/>
            <person name="Sharma A."/>
            <person name="Barry K."/>
            <person name="Grigoriev I.V."/>
            <person name="Spatafora J.W."/>
        </authorList>
    </citation>
    <scope>NUCLEOTIDE SEQUENCE [LARGE SCALE GENOMIC DNA]</scope>
    <source>
        <strain evidence="2 3">AM-OR11-056</strain>
    </source>
</reference>
<proteinExistence type="predicted"/>
<dbReference type="OrthoDB" id="2680543at2759"/>
<dbReference type="EMBL" id="LVVM01000323">
    <property type="protein sequence ID" value="OJA20980.1"/>
    <property type="molecule type" value="Genomic_DNA"/>
</dbReference>
<accession>A0A1J8RAS1</accession>
<keyword evidence="1" id="KW-0472">Membrane</keyword>
<comment type="caution">
    <text evidence="2">The sequence shown here is derived from an EMBL/GenBank/DDBJ whole genome shotgun (WGS) entry which is preliminary data.</text>
</comment>
<keyword evidence="3" id="KW-1185">Reference proteome</keyword>
<gene>
    <name evidence="2" type="ORF">AZE42_11479</name>
</gene>
<sequence length="228" mass="24797">MVNQTGSSNDEKMPDWWKPPKHPVLAVLFSFLSLISMARPTLDHHWQSKISDEEWEKHKKMVIERLNNTNITAGLVLTSSAVFVSTTPPLTSFLPYTIRGCYILALGSFAHALGALLCGLAVVNIYEASGRLWAKDVSGKLGTACMAIHAITGVDCHALSTVLYSSIHLLAGCVSHAFYSLFDAISSDRVLCFWGVVASILGDNRDYIMGLAATSLCLVCARKDFTTG</sequence>
<keyword evidence="1" id="KW-1133">Transmembrane helix</keyword>
<evidence type="ECO:0000313" key="2">
    <source>
        <dbReference type="EMBL" id="OJA20980.1"/>
    </source>
</evidence>
<organism evidence="2 3">
    <name type="scientific">Rhizopogon vesiculosus</name>
    <dbReference type="NCBI Taxonomy" id="180088"/>
    <lineage>
        <taxon>Eukaryota</taxon>
        <taxon>Fungi</taxon>
        <taxon>Dikarya</taxon>
        <taxon>Basidiomycota</taxon>
        <taxon>Agaricomycotina</taxon>
        <taxon>Agaricomycetes</taxon>
        <taxon>Agaricomycetidae</taxon>
        <taxon>Boletales</taxon>
        <taxon>Suillineae</taxon>
        <taxon>Rhizopogonaceae</taxon>
        <taxon>Rhizopogon</taxon>
    </lineage>
</organism>
<feature type="transmembrane region" description="Helical" evidence="1">
    <location>
        <begin position="69"/>
        <end position="90"/>
    </location>
</feature>
<feature type="transmembrane region" description="Helical" evidence="1">
    <location>
        <begin position="102"/>
        <end position="126"/>
    </location>
</feature>
<dbReference type="AlphaFoldDB" id="A0A1J8RAS1"/>
<name>A0A1J8RAS1_9AGAM</name>
<protein>
    <submittedName>
        <fullName evidence="2">Uncharacterized protein</fullName>
    </submittedName>
</protein>
<keyword evidence="1" id="KW-0812">Transmembrane</keyword>
<evidence type="ECO:0000313" key="3">
    <source>
        <dbReference type="Proteomes" id="UP000183567"/>
    </source>
</evidence>
<dbReference type="Proteomes" id="UP000183567">
    <property type="component" value="Unassembled WGS sequence"/>
</dbReference>